<gene>
    <name evidence="2" type="ORF">Q664_19320</name>
</gene>
<dbReference type="InterPro" id="IPR018958">
    <property type="entry name" value="Knr4/Smi1-like_dom"/>
</dbReference>
<dbReference type="SUPFAM" id="SSF160631">
    <property type="entry name" value="SMI1/KNR4-like"/>
    <property type="match status" value="1"/>
</dbReference>
<evidence type="ECO:0000259" key="1">
    <source>
        <dbReference type="SMART" id="SM00860"/>
    </source>
</evidence>
<feature type="domain" description="Knr4/Smi1-like" evidence="1">
    <location>
        <begin position="20"/>
        <end position="142"/>
    </location>
</feature>
<dbReference type="Proteomes" id="UP000028547">
    <property type="component" value="Unassembled WGS sequence"/>
</dbReference>
<accession>A0A084STR6</accession>
<evidence type="ECO:0000313" key="3">
    <source>
        <dbReference type="Proteomes" id="UP000028547"/>
    </source>
</evidence>
<proteinExistence type="predicted"/>
<evidence type="ECO:0000313" key="2">
    <source>
        <dbReference type="EMBL" id="KFA91851.1"/>
    </source>
</evidence>
<protein>
    <recommendedName>
        <fullName evidence="1">Knr4/Smi1-like domain-containing protein</fullName>
    </recommendedName>
</protein>
<sequence>MSMDGLLLEELSRQHFPNPPASPSQIEEFEHRAGWRLDPDLRAFYLHCNGARLFKRDDEIYRILPLSEIVRARVAILGRDSDDHGPTSWYVVCDTGDGDYVALDTSTAENGCYPLLDCFHETFTEPGSNKPIARSFSDFLERALRSGGRLYWLKRD</sequence>
<dbReference type="Gene3D" id="3.40.1580.10">
    <property type="entry name" value="SMI1/KNR4-like"/>
    <property type="match status" value="1"/>
</dbReference>
<comment type="caution">
    <text evidence="2">The sequence shown here is derived from an EMBL/GenBank/DDBJ whole genome shotgun (WGS) entry which is preliminary data.</text>
</comment>
<dbReference type="EMBL" id="JPMI01000128">
    <property type="protein sequence ID" value="KFA91851.1"/>
    <property type="molecule type" value="Genomic_DNA"/>
</dbReference>
<dbReference type="SMART" id="SM00860">
    <property type="entry name" value="SMI1_KNR4"/>
    <property type="match status" value="1"/>
</dbReference>
<dbReference type="AlphaFoldDB" id="A0A084STR6"/>
<organism evidence="2 3">
    <name type="scientific">Archangium violaceum Cb vi76</name>
    <dbReference type="NCBI Taxonomy" id="1406225"/>
    <lineage>
        <taxon>Bacteria</taxon>
        <taxon>Pseudomonadati</taxon>
        <taxon>Myxococcota</taxon>
        <taxon>Myxococcia</taxon>
        <taxon>Myxococcales</taxon>
        <taxon>Cystobacterineae</taxon>
        <taxon>Archangiaceae</taxon>
        <taxon>Archangium</taxon>
    </lineage>
</organism>
<reference evidence="2 3" key="1">
    <citation type="submission" date="2014-07" db="EMBL/GenBank/DDBJ databases">
        <title>Draft Genome Sequence of Gephyronic Acid Producer, Cystobacter violaceus Strain Cb vi76.</title>
        <authorList>
            <person name="Stevens D.C."/>
            <person name="Young J."/>
            <person name="Carmichael R."/>
            <person name="Tan J."/>
            <person name="Taylor R.E."/>
        </authorList>
    </citation>
    <scope>NUCLEOTIDE SEQUENCE [LARGE SCALE GENOMIC DNA]</scope>
    <source>
        <strain evidence="2 3">Cb vi76</strain>
    </source>
</reference>
<dbReference type="Pfam" id="PF09346">
    <property type="entry name" value="SMI1_KNR4"/>
    <property type="match status" value="1"/>
</dbReference>
<dbReference type="InterPro" id="IPR037883">
    <property type="entry name" value="Knr4/Smi1-like_sf"/>
</dbReference>
<dbReference type="RefSeq" id="WP_043397186.1">
    <property type="nucleotide sequence ID" value="NZ_JPMI01000128.1"/>
</dbReference>
<name>A0A084STR6_9BACT</name>